<dbReference type="Pfam" id="PF13668">
    <property type="entry name" value="Ferritin_2"/>
    <property type="match status" value="1"/>
</dbReference>
<dbReference type="Proteomes" id="UP000019376">
    <property type="component" value="Unassembled WGS sequence"/>
</dbReference>
<keyword evidence="3" id="KW-1185">Reference proteome</keyword>
<dbReference type="AlphaFoldDB" id="S8B0K7"/>
<name>S8B0K7_PENO1</name>
<sequence length="354" mass="38798">MRFVSLALAVSSLTWSVAGSPTSQVMNQLPSGLPFPDTNQVEGIEQAAHGTLPNGPPPPVISNQGIVNLKLIAFNELFEIAFFNELVNNVTNKVDGYTFERETDRANMLDALKAILAQEELHALRANDALKHFKIPQVKPCKYKFPVQTLDSAITLATTFTDVVLGTLQDVVERFALGRDFDLAREISSIIGQEGEQQGWFRTLLGKRPSELPFLTTGNLNFAFTAIQGFVVPGSCPNIAEIPLRTYEELKVLSTPAPQNQILTFQFNDPDHEAKSPLWLTYINQQNLPIVQPLRVMSRDAGTKVVKAEALFPYENHKMNGLTIASVTKSAGPFGDASNVAKWALAGPGLIIIN</sequence>
<dbReference type="PhylomeDB" id="S8B0K7"/>
<reference evidence="2 3" key="1">
    <citation type="journal article" date="2013" name="PLoS ONE">
        <title>Genomic and secretomic analyses reveal unique features of the lignocellulolytic enzyme system of Penicillium decumbens.</title>
        <authorList>
            <person name="Liu G."/>
            <person name="Zhang L."/>
            <person name="Wei X."/>
            <person name="Zou G."/>
            <person name="Qin Y."/>
            <person name="Ma L."/>
            <person name="Li J."/>
            <person name="Zheng H."/>
            <person name="Wang S."/>
            <person name="Wang C."/>
            <person name="Xun L."/>
            <person name="Zhao G.-P."/>
            <person name="Zhou Z."/>
            <person name="Qu Y."/>
        </authorList>
    </citation>
    <scope>NUCLEOTIDE SEQUENCE [LARGE SCALE GENOMIC DNA]</scope>
    <source>
        <strain evidence="3">114-2 / CGMCC 5302</strain>
    </source>
</reference>
<gene>
    <name evidence="2" type="ORF">PDE_07258</name>
</gene>
<dbReference type="HOGENOM" id="CLU_045147_0_0_1"/>
<dbReference type="eggNOG" id="ENOG502SM3U">
    <property type="taxonomic scope" value="Eukaryota"/>
</dbReference>
<evidence type="ECO:0000256" key="1">
    <source>
        <dbReference type="SAM" id="SignalP"/>
    </source>
</evidence>
<evidence type="ECO:0008006" key="4">
    <source>
        <dbReference type="Google" id="ProtNLM"/>
    </source>
</evidence>
<keyword evidence="1" id="KW-0732">Signal</keyword>
<evidence type="ECO:0000313" key="3">
    <source>
        <dbReference type="Proteomes" id="UP000019376"/>
    </source>
</evidence>
<organism evidence="2 3">
    <name type="scientific">Penicillium oxalicum (strain 114-2 / CGMCC 5302)</name>
    <name type="common">Penicillium decumbens</name>
    <dbReference type="NCBI Taxonomy" id="933388"/>
    <lineage>
        <taxon>Eukaryota</taxon>
        <taxon>Fungi</taxon>
        <taxon>Dikarya</taxon>
        <taxon>Ascomycota</taxon>
        <taxon>Pezizomycotina</taxon>
        <taxon>Eurotiomycetes</taxon>
        <taxon>Eurotiomycetidae</taxon>
        <taxon>Eurotiales</taxon>
        <taxon>Aspergillaceae</taxon>
        <taxon>Penicillium</taxon>
    </lineage>
</organism>
<proteinExistence type="predicted"/>
<evidence type="ECO:0000313" key="2">
    <source>
        <dbReference type="EMBL" id="EPS32298.1"/>
    </source>
</evidence>
<feature type="chain" id="PRO_5004561072" description="Sexual development protein" evidence="1">
    <location>
        <begin position="20"/>
        <end position="354"/>
    </location>
</feature>
<dbReference type="OrthoDB" id="5293813at2759"/>
<protein>
    <recommendedName>
        <fullName evidence="4">Sexual development protein</fullName>
    </recommendedName>
</protein>
<accession>S8B0K7</accession>
<dbReference type="EMBL" id="KB644414">
    <property type="protein sequence ID" value="EPS32298.1"/>
    <property type="molecule type" value="Genomic_DNA"/>
</dbReference>
<feature type="signal peptide" evidence="1">
    <location>
        <begin position="1"/>
        <end position="19"/>
    </location>
</feature>